<feature type="transmembrane region" description="Helical" evidence="1">
    <location>
        <begin position="80"/>
        <end position="102"/>
    </location>
</feature>
<evidence type="ECO:0000256" key="1">
    <source>
        <dbReference type="SAM" id="Phobius"/>
    </source>
</evidence>
<protein>
    <submittedName>
        <fullName evidence="2">DUF1360 domain-containing protein</fullName>
    </submittedName>
</protein>
<keyword evidence="3" id="KW-1185">Reference proteome</keyword>
<dbReference type="OrthoDB" id="4722315at2"/>
<evidence type="ECO:0000313" key="2">
    <source>
        <dbReference type="EMBL" id="QED50031.1"/>
    </source>
</evidence>
<dbReference type="STRING" id="1742359.GCA_001439625_04080"/>
<keyword evidence="1" id="KW-0812">Transmembrane</keyword>
<sequence>MMFIMVILASYRLTHLIVFDKITEPLRDLFLKNKENEKHEIKKVPKSKLGYLLTCYWCTGVWSAIVLGTLFILLPTFSKYVIFILSIAGGQAILETFVGVNIKKTEYYNEQIQQNKENNS</sequence>
<gene>
    <name evidence="2" type="ORF">FSZ17_06435</name>
</gene>
<accession>A0A5B8ZAR9</accession>
<evidence type="ECO:0000313" key="3">
    <source>
        <dbReference type="Proteomes" id="UP000321555"/>
    </source>
</evidence>
<dbReference type="EMBL" id="CP042593">
    <property type="protein sequence ID" value="QED50031.1"/>
    <property type="molecule type" value="Genomic_DNA"/>
</dbReference>
<reference evidence="3" key="1">
    <citation type="submission" date="2019-08" db="EMBL/GenBank/DDBJ databases">
        <authorList>
            <person name="Zheng X."/>
        </authorList>
    </citation>
    <scope>NUCLEOTIDE SEQUENCE [LARGE SCALE GENOMIC DNA]</scope>
    <source>
        <strain evidence="3">FJAT-25496</strain>
    </source>
</reference>
<feature type="transmembrane region" description="Helical" evidence="1">
    <location>
        <begin position="49"/>
        <end position="74"/>
    </location>
</feature>
<proteinExistence type="predicted"/>
<dbReference type="AlphaFoldDB" id="A0A5B8ZAR9"/>
<dbReference type="KEGG" id="bda:FSZ17_06435"/>
<name>A0A5B8ZAR9_CYTDA</name>
<dbReference type="Proteomes" id="UP000321555">
    <property type="component" value="Chromosome"/>
</dbReference>
<dbReference type="RefSeq" id="WP_057775411.1">
    <property type="nucleotide sequence ID" value="NZ_CP042593.1"/>
</dbReference>
<keyword evidence="1" id="KW-1133">Transmembrane helix</keyword>
<organism evidence="2 3">
    <name type="scientific">Cytobacillus dafuensis</name>
    <name type="common">Bacillus dafuensis</name>
    <dbReference type="NCBI Taxonomy" id="1742359"/>
    <lineage>
        <taxon>Bacteria</taxon>
        <taxon>Bacillati</taxon>
        <taxon>Bacillota</taxon>
        <taxon>Bacilli</taxon>
        <taxon>Bacillales</taxon>
        <taxon>Bacillaceae</taxon>
        <taxon>Cytobacillus</taxon>
    </lineage>
</organism>
<dbReference type="Pfam" id="PF07098">
    <property type="entry name" value="DUF1360"/>
    <property type="match status" value="1"/>
</dbReference>
<keyword evidence="1" id="KW-0472">Membrane</keyword>
<dbReference type="InterPro" id="IPR010773">
    <property type="entry name" value="Mycophage_PG1_Gp7"/>
</dbReference>